<name>A0A7I7JVF6_9MYCO</name>
<keyword evidence="3" id="KW-1185">Reference proteome</keyword>
<dbReference type="EMBL" id="AP022563">
    <property type="protein sequence ID" value="BBX15224.1"/>
    <property type="molecule type" value="Genomic_DNA"/>
</dbReference>
<proteinExistence type="predicted"/>
<organism evidence="2 3">
    <name type="scientific">Mycolicibacterium duvalii</name>
    <dbReference type="NCBI Taxonomy" id="39688"/>
    <lineage>
        <taxon>Bacteria</taxon>
        <taxon>Bacillati</taxon>
        <taxon>Actinomycetota</taxon>
        <taxon>Actinomycetes</taxon>
        <taxon>Mycobacteriales</taxon>
        <taxon>Mycobacteriaceae</taxon>
        <taxon>Mycolicibacterium</taxon>
    </lineage>
</organism>
<dbReference type="KEGG" id="mdu:MDUV_00840"/>
<evidence type="ECO:0000256" key="1">
    <source>
        <dbReference type="SAM" id="MobiDB-lite"/>
    </source>
</evidence>
<dbReference type="RefSeq" id="WP_098005194.1">
    <property type="nucleotide sequence ID" value="NZ_AP022563.1"/>
</dbReference>
<protein>
    <submittedName>
        <fullName evidence="2">Uncharacterized protein</fullName>
    </submittedName>
</protein>
<evidence type="ECO:0000313" key="2">
    <source>
        <dbReference type="EMBL" id="BBX15224.1"/>
    </source>
</evidence>
<sequence length="108" mass="11814">MTATTLTTEAEAAAYTGPACQSCGGPCWQWRGSVWEYTCTLCIDRYLDEAAARWATRMTKQRDKLARQLLHRDESEPLLTNGRRSGDGGPVAYRAAAGASATDTDQPR</sequence>
<dbReference type="OrthoDB" id="4753479at2"/>
<feature type="region of interest" description="Disordered" evidence="1">
    <location>
        <begin position="69"/>
        <end position="108"/>
    </location>
</feature>
<gene>
    <name evidence="2" type="ORF">MDUV_00840</name>
</gene>
<reference evidence="2 3" key="1">
    <citation type="journal article" date="2019" name="Emerg. Microbes Infect.">
        <title>Comprehensive subspecies identification of 175 nontuberculous mycobacteria species based on 7547 genomic profiles.</title>
        <authorList>
            <person name="Matsumoto Y."/>
            <person name="Kinjo T."/>
            <person name="Motooka D."/>
            <person name="Nabeya D."/>
            <person name="Jung N."/>
            <person name="Uechi K."/>
            <person name="Horii T."/>
            <person name="Iida T."/>
            <person name="Fujita J."/>
            <person name="Nakamura S."/>
        </authorList>
    </citation>
    <scope>NUCLEOTIDE SEQUENCE [LARGE SCALE GENOMIC DNA]</scope>
    <source>
        <strain evidence="2 3">JCM 6396</strain>
    </source>
</reference>
<dbReference type="AlphaFoldDB" id="A0A7I7JVF6"/>
<dbReference type="Proteomes" id="UP000467006">
    <property type="component" value="Chromosome"/>
</dbReference>
<evidence type="ECO:0000313" key="3">
    <source>
        <dbReference type="Proteomes" id="UP000467006"/>
    </source>
</evidence>
<accession>A0A7I7JVF6</accession>